<accession>A0A7M5WJF1</accession>
<dbReference type="PANTHER" id="PTHR46791:SF5">
    <property type="entry name" value="CLR5 DOMAIN-CONTAINING PROTEIN-RELATED"/>
    <property type="match status" value="1"/>
</dbReference>
<dbReference type="PANTHER" id="PTHR46791">
    <property type="entry name" value="EXPRESSED PROTEIN"/>
    <property type="match status" value="1"/>
</dbReference>
<reference evidence="2" key="1">
    <citation type="submission" date="2021-01" db="UniProtKB">
        <authorList>
            <consortium name="EnsemblMetazoa"/>
        </authorList>
    </citation>
    <scope>IDENTIFICATION</scope>
</reference>
<organism evidence="2 3">
    <name type="scientific">Clytia hemisphaerica</name>
    <dbReference type="NCBI Taxonomy" id="252671"/>
    <lineage>
        <taxon>Eukaryota</taxon>
        <taxon>Metazoa</taxon>
        <taxon>Cnidaria</taxon>
        <taxon>Hydrozoa</taxon>
        <taxon>Hydroidolina</taxon>
        <taxon>Leptothecata</taxon>
        <taxon>Obeliida</taxon>
        <taxon>Clytiidae</taxon>
        <taxon>Clytia</taxon>
    </lineage>
</organism>
<keyword evidence="3" id="KW-1185">Reference proteome</keyword>
<dbReference type="Pfam" id="PF24764">
    <property type="entry name" value="rva_4"/>
    <property type="match status" value="1"/>
</dbReference>
<evidence type="ECO:0000313" key="3">
    <source>
        <dbReference type="Proteomes" id="UP000594262"/>
    </source>
</evidence>
<evidence type="ECO:0000313" key="2">
    <source>
        <dbReference type="EnsemblMetazoa" id="CLYHEMP004431.1"/>
    </source>
</evidence>
<dbReference type="InterPro" id="IPR058913">
    <property type="entry name" value="Integrase_dom_put"/>
</dbReference>
<protein>
    <recommendedName>
        <fullName evidence="1">Integrase core domain-containing protein</fullName>
    </recommendedName>
</protein>
<evidence type="ECO:0000259" key="1">
    <source>
        <dbReference type="Pfam" id="PF24764"/>
    </source>
</evidence>
<dbReference type="AlphaFoldDB" id="A0A7M5WJF1"/>
<sequence length="184" mass="21731">ALFRYMNLRRGLNRGSFIAGRSVHNQRIVRLWRDVYYGCTGFFNDLFVCLMDNRLLNVENTIHMWALHYIFVPRINQVLLKFMSGRENHSLSSEKQRTPMQLWVIGLNSDMFEEPEQLDYYGIDWAGPTNTQTRSEVNLMEPVCPLQERDFAELQNLVDPTSQSADYGVDLYQNTLEYIYRKVM</sequence>
<proteinExistence type="predicted"/>
<dbReference type="OrthoDB" id="2686689at2759"/>
<dbReference type="EnsemblMetazoa" id="CLYHEMT004431.1">
    <property type="protein sequence ID" value="CLYHEMP004431.1"/>
    <property type="gene ID" value="CLYHEMG004431"/>
</dbReference>
<dbReference type="Proteomes" id="UP000594262">
    <property type="component" value="Unplaced"/>
</dbReference>
<name>A0A7M5WJF1_9CNID</name>
<feature type="domain" description="Integrase core" evidence="1">
    <location>
        <begin position="4"/>
        <end position="108"/>
    </location>
</feature>